<feature type="compositionally biased region" description="Low complexity" evidence="1">
    <location>
        <begin position="47"/>
        <end position="62"/>
    </location>
</feature>
<comment type="caution">
    <text evidence="2">The sequence shown here is derived from an EMBL/GenBank/DDBJ whole genome shotgun (WGS) entry which is preliminary data.</text>
</comment>
<evidence type="ECO:0000256" key="1">
    <source>
        <dbReference type="SAM" id="MobiDB-lite"/>
    </source>
</evidence>
<feature type="region of interest" description="Disordered" evidence="1">
    <location>
        <begin position="111"/>
        <end position="139"/>
    </location>
</feature>
<dbReference type="EMBL" id="VIWY01000003">
    <property type="protein sequence ID" value="TWG21375.1"/>
    <property type="molecule type" value="Genomic_DNA"/>
</dbReference>
<evidence type="ECO:0000313" key="3">
    <source>
        <dbReference type="Proteomes" id="UP000320239"/>
    </source>
</evidence>
<accession>A0A561WC03</accession>
<feature type="region of interest" description="Disordered" evidence="1">
    <location>
        <begin position="47"/>
        <end position="94"/>
    </location>
</feature>
<keyword evidence="3" id="KW-1185">Reference proteome</keyword>
<name>A0A561WC03_ACTTI</name>
<organism evidence="2 3">
    <name type="scientific">Actinoplanes teichomyceticus</name>
    <dbReference type="NCBI Taxonomy" id="1867"/>
    <lineage>
        <taxon>Bacteria</taxon>
        <taxon>Bacillati</taxon>
        <taxon>Actinomycetota</taxon>
        <taxon>Actinomycetes</taxon>
        <taxon>Micromonosporales</taxon>
        <taxon>Micromonosporaceae</taxon>
        <taxon>Actinoplanes</taxon>
    </lineage>
</organism>
<gene>
    <name evidence="2" type="ORF">FHX34_103913</name>
</gene>
<evidence type="ECO:0000313" key="2">
    <source>
        <dbReference type="EMBL" id="TWG21375.1"/>
    </source>
</evidence>
<feature type="region of interest" description="Disordered" evidence="1">
    <location>
        <begin position="209"/>
        <end position="260"/>
    </location>
</feature>
<feature type="region of interest" description="Disordered" evidence="1">
    <location>
        <begin position="1"/>
        <end position="23"/>
    </location>
</feature>
<dbReference type="Proteomes" id="UP000320239">
    <property type="component" value="Unassembled WGS sequence"/>
</dbReference>
<reference evidence="2 3" key="1">
    <citation type="submission" date="2019-06" db="EMBL/GenBank/DDBJ databases">
        <title>Sequencing the genomes of 1000 actinobacteria strains.</title>
        <authorList>
            <person name="Klenk H.-P."/>
        </authorList>
    </citation>
    <scope>NUCLEOTIDE SEQUENCE [LARGE SCALE GENOMIC DNA]</scope>
    <source>
        <strain evidence="2 3">DSM 43866</strain>
    </source>
</reference>
<sequence length="260" mass="28087">MPEARTAAGWRPVEGSSTVSPAQSTYLDWITAEPAPELVRRRCGCARSSSRATASAAAAQALARRRPLSPPRPATGRPLLTSRPVVRAGQDSDVDQARTRGWGLARVLRRSAHPPCRPSSPVRVTSSAGTAVQARGSPCRPLYRPGAAHQGQQADRVVHRVLADRVIGVDPGTAPRPGPARSWRALLRVDDEAPRHRRMEPRIGLAASLLPGEDERDERGGAPALRQLGTAVASRPIRSPRRRSSARTPNAWCRGLRRRA</sequence>
<proteinExistence type="predicted"/>
<protein>
    <submittedName>
        <fullName evidence="2">Uncharacterized protein</fullName>
    </submittedName>
</protein>
<dbReference type="AlphaFoldDB" id="A0A561WC03"/>